<comment type="caution">
    <text evidence="2">The sequence shown here is derived from an EMBL/GenBank/DDBJ whole genome shotgun (WGS) entry which is preliminary data.</text>
</comment>
<dbReference type="EMBL" id="PYSV01000001">
    <property type="protein sequence ID" value="PTA69851.1"/>
    <property type="molecule type" value="Genomic_DNA"/>
</dbReference>
<feature type="transmembrane region" description="Helical" evidence="1">
    <location>
        <begin position="52"/>
        <end position="74"/>
    </location>
</feature>
<reference evidence="2 3" key="1">
    <citation type="submission" date="2018-03" db="EMBL/GenBank/DDBJ databases">
        <title>Draft genome of Deinococcus sp. OD32.</title>
        <authorList>
            <person name="Wang X.-P."/>
            <person name="Du Z.-J."/>
        </authorList>
    </citation>
    <scope>NUCLEOTIDE SEQUENCE [LARGE SCALE GENOMIC DNA]</scope>
    <source>
        <strain evidence="2 3">OD32</strain>
    </source>
</reference>
<protein>
    <submittedName>
        <fullName evidence="2">Uncharacterized protein</fullName>
    </submittedName>
</protein>
<evidence type="ECO:0000313" key="2">
    <source>
        <dbReference type="EMBL" id="PTA69851.1"/>
    </source>
</evidence>
<keyword evidence="1" id="KW-0812">Transmembrane</keyword>
<feature type="transmembrane region" description="Helical" evidence="1">
    <location>
        <begin position="119"/>
        <end position="141"/>
    </location>
</feature>
<keyword evidence="1" id="KW-0472">Membrane</keyword>
<organism evidence="2 3">
    <name type="scientific">Deinococcus arcticus</name>
    <dbReference type="NCBI Taxonomy" id="2136176"/>
    <lineage>
        <taxon>Bacteria</taxon>
        <taxon>Thermotogati</taxon>
        <taxon>Deinococcota</taxon>
        <taxon>Deinococci</taxon>
        <taxon>Deinococcales</taxon>
        <taxon>Deinococcaceae</taxon>
        <taxon>Deinococcus</taxon>
    </lineage>
</organism>
<feature type="transmembrane region" description="Helical" evidence="1">
    <location>
        <begin position="14"/>
        <end position="31"/>
    </location>
</feature>
<dbReference type="AlphaFoldDB" id="A0A2T3WD88"/>
<dbReference type="Proteomes" id="UP000240317">
    <property type="component" value="Unassembled WGS sequence"/>
</dbReference>
<keyword evidence="1" id="KW-1133">Transmembrane helix</keyword>
<gene>
    <name evidence="2" type="ORF">C8263_00300</name>
</gene>
<keyword evidence="3" id="KW-1185">Reference proteome</keyword>
<accession>A0A2T3WD88</accession>
<evidence type="ECO:0000313" key="3">
    <source>
        <dbReference type="Proteomes" id="UP000240317"/>
    </source>
</evidence>
<feature type="transmembrane region" description="Helical" evidence="1">
    <location>
        <begin position="94"/>
        <end position="112"/>
    </location>
</feature>
<name>A0A2T3WD88_9DEIO</name>
<dbReference type="OrthoDB" id="61841at2"/>
<evidence type="ECO:0000256" key="1">
    <source>
        <dbReference type="SAM" id="Phobius"/>
    </source>
</evidence>
<proteinExistence type="predicted"/>
<sequence>MNAAWPLLGTPGELSPALAVVGTLIAAYWLGRVGVAARRQWRPATAWWAPPGVGLLLLAPVLDVPALFGLGAALLLLAEYGPGAFRPAPDRPQVAWPLVGLVVGGALTASLQRSGLSSFTFFVTLVVLLSSAAGLLSAALFRRQPAPLALGFAARWKAPVTPPWPELSVTLSARGAHLRNISGARLHLAGWSPAGVNAWYRVRSEQGQPLAELAAGQEAVLPVSAYDSGVRVWYAAARTPGTPHLFRADWTPTAYAETRVLN</sequence>